<reference evidence="2 3" key="1">
    <citation type="submission" date="2018-06" db="EMBL/GenBank/DDBJ databases">
        <authorList>
            <consortium name="Pathogen Informatics"/>
            <person name="Doyle S."/>
        </authorList>
    </citation>
    <scope>NUCLEOTIDE SEQUENCE [LARGE SCALE GENOMIC DNA]</scope>
    <source>
        <strain evidence="2 3">NCTC12860</strain>
    </source>
</reference>
<sequence>MLSGGQKQRIDIARAILRNAPLLLQAGTIIIFASSWVLLQPLALETIYYRHFKSFLNIFLFTRALPACNVQETWFLLIQYGTGLK</sequence>
<evidence type="ECO:0000256" key="1">
    <source>
        <dbReference type="SAM" id="Phobius"/>
    </source>
</evidence>
<dbReference type="EMBL" id="UFTD01000001">
    <property type="protein sequence ID" value="SSZ39536.1"/>
    <property type="molecule type" value="Genomic_DNA"/>
</dbReference>
<accession>A0A336NB63</accession>
<name>A0A336NB63_BARGR</name>
<dbReference type="Proteomes" id="UP000253846">
    <property type="component" value="Unassembled WGS sequence"/>
</dbReference>
<dbReference type="InterPro" id="IPR027417">
    <property type="entry name" value="P-loop_NTPase"/>
</dbReference>
<dbReference type="AlphaFoldDB" id="A0A336NB63"/>
<protein>
    <submittedName>
        <fullName evidence="2">ABC-type transport system involved in cytochrome bd biosynthesis, fused ATPase and permease components</fullName>
    </submittedName>
</protein>
<evidence type="ECO:0000313" key="2">
    <source>
        <dbReference type="EMBL" id="SSZ39536.1"/>
    </source>
</evidence>
<gene>
    <name evidence="2" type="ORF">NCTC12860_00751</name>
</gene>
<keyword evidence="1" id="KW-1133">Transmembrane helix</keyword>
<dbReference type="SUPFAM" id="SSF52540">
    <property type="entry name" value="P-loop containing nucleoside triphosphate hydrolases"/>
    <property type="match status" value="1"/>
</dbReference>
<keyword evidence="1" id="KW-0472">Membrane</keyword>
<organism evidence="2 3">
    <name type="scientific">Bartonella grahamii</name>
    <dbReference type="NCBI Taxonomy" id="33045"/>
    <lineage>
        <taxon>Bacteria</taxon>
        <taxon>Pseudomonadati</taxon>
        <taxon>Pseudomonadota</taxon>
        <taxon>Alphaproteobacteria</taxon>
        <taxon>Hyphomicrobiales</taxon>
        <taxon>Bartonellaceae</taxon>
        <taxon>Bartonella</taxon>
    </lineage>
</organism>
<proteinExistence type="predicted"/>
<dbReference type="RefSeq" id="WP_026500757.1">
    <property type="nucleotide sequence ID" value="NZ_CACVBG010000001.1"/>
</dbReference>
<keyword evidence="1" id="KW-0812">Transmembrane</keyword>
<evidence type="ECO:0000313" key="3">
    <source>
        <dbReference type="Proteomes" id="UP000253846"/>
    </source>
</evidence>
<dbReference type="Gene3D" id="3.40.50.300">
    <property type="entry name" value="P-loop containing nucleotide triphosphate hydrolases"/>
    <property type="match status" value="1"/>
</dbReference>
<feature type="transmembrane region" description="Helical" evidence="1">
    <location>
        <begin position="20"/>
        <end position="39"/>
    </location>
</feature>